<accession>A0A1R2AT10</accession>
<dbReference type="AlphaFoldDB" id="A0A1R2AT10"/>
<sequence length="77" mass="8763">MRGLIFLNIIRKNKQVAQLKDMGAEYILNSSGEEFLDNLKKMPVDLNAKIAYDMIGAEITGMLVNYMCENSVVYMKL</sequence>
<dbReference type="SUPFAM" id="SSF51735">
    <property type="entry name" value="NAD(P)-binding Rossmann-fold domains"/>
    <property type="match status" value="1"/>
</dbReference>
<keyword evidence="2" id="KW-1185">Reference proteome</keyword>
<organism evidence="1 2">
    <name type="scientific">Stentor coeruleus</name>
    <dbReference type="NCBI Taxonomy" id="5963"/>
    <lineage>
        <taxon>Eukaryota</taxon>
        <taxon>Sar</taxon>
        <taxon>Alveolata</taxon>
        <taxon>Ciliophora</taxon>
        <taxon>Postciliodesmatophora</taxon>
        <taxon>Heterotrichea</taxon>
        <taxon>Heterotrichida</taxon>
        <taxon>Stentoridae</taxon>
        <taxon>Stentor</taxon>
    </lineage>
</organism>
<proteinExistence type="predicted"/>
<name>A0A1R2AT10_9CILI</name>
<evidence type="ECO:0008006" key="3">
    <source>
        <dbReference type="Google" id="ProtNLM"/>
    </source>
</evidence>
<dbReference type="InterPro" id="IPR036291">
    <property type="entry name" value="NAD(P)-bd_dom_sf"/>
</dbReference>
<evidence type="ECO:0000313" key="1">
    <source>
        <dbReference type="EMBL" id="OMJ67540.1"/>
    </source>
</evidence>
<evidence type="ECO:0000313" key="2">
    <source>
        <dbReference type="Proteomes" id="UP000187209"/>
    </source>
</evidence>
<comment type="caution">
    <text evidence="1">The sequence shown here is derived from an EMBL/GenBank/DDBJ whole genome shotgun (WGS) entry which is preliminary data.</text>
</comment>
<dbReference type="OrthoDB" id="415383at2759"/>
<protein>
    <recommendedName>
        <fullName evidence="3">Alcohol dehydrogenase-like C-terminal domain-containing protein</fullName>
    </recommendedName>
</protein>
<reference evidence="1 2" key="1">
    <citation type="submission" date="2016-11" db="EMBL/GenBank/DDBJ databases">
        <title>The macronuclear genome of Stentor coeruleus: a giant cell with tiny introns.</title>
        <authorList>
            <person name="Slabodnick M."/>
            <person name="Ruby J.G."/>
            <person name="Reiff S.B."/>
            <person name="Swart E.C."/>
            <person name="Gosai S."/>
            <person name="Prabakaran S."/>
            <person name="Witkowska E."/>
            <person name="Larue G.E."/>
            <person name="Fisher S."/>
            <person name="Freeman R.M."/>
            <person name="Gunawardena J."/>
            <person name="Chu W."/>
            <person name="Stover N.A."/>
            <person name="Gregory B.D."/>
            <person name="Nowacki M."/>
            <person name="Derisi J."/>
            <person name="Roy S.W."/>
            <person name="Marshall W.F."/>
            <person name="Sood P."/>
        </authorList>
    </citation>
    <scope>NUCLEOTIDE SEQUENCE [LARGE SCALE GENOMIC DNA]</scope>
    <source>
        <strain evidence="1">WM001</strain>
    </source>
</reference>
<dbReference type="Gene3D" id="3.40.50.720">
    <property type="entry name" value="NAD(P)-binding Rossmann-like Domain"/>
    <property type="match status" value="1"/>
</dbReference>
<dbReference type="Proteomes" id="UP000187209">
    <property type="component" value="Unassembled WGS sequence"/>
</dbReference>
<dbReference type="EMBL" id="MPUH01001479">
    <property type="protein sequence ID" value="OMJ67540.1"/>
    <property type="molecule type" value="Genomic_DNA"/>
</dbReference>
<gene>
    <name evidence="1" type="ORF">SteCoe_35272</name>
</gene>